<proteinExistence type="predicted"/>
<accession>A0A069CYR6</accession>
<protein>
    <submittedName>
        <fullName evidence="1">Uncharacterized protein</fullName>
    </submittedName>
</protein>
<reference evidence="1 2" key="1">
    <citation type="journal article" date="2015" name="Microbes Environ.">
        <title>Distribution and evolution of nitrogen fixation genes in the phylum bacteroidetes.</title>
        <authorList>
            <person name="Inoue J."/>
            <person name="Oshima K."/>
            <person name="Suda W."/>
            <person name="Sakamoto M."/>
            <person name="Iino T."/>
            <person name="Noda S."/>
            <person name="Hongoh Y."/>
            <person name="Hattori M."/>
            <person name="Ohkuma M."/>
        </authorList>
    </citation>
    <scope>NUCLEOTIDE SEQUENCE [LARGE SCALE GENOMIC DNA]</scope>
    <source>
        <strain evidence="1 2">JCM 15093</strain>
    </source>
</reference>
<name>A0A069CYR6_9BACE</name>
<evidence type="ECO:0000313" key="1">
    <source>
        <dbReference type="EMBL" id="GAK35275.1"/>
    </source>
</evidence>
<dbReference type="EMBL" id="BAJS01000001">
    <property type="protein sequence ID" value="GAK35275.1"/>
    <property type="molecule type" value="Genomic_DNA"/>
</dbReference>
<gene>
    <name evidence="1" type="ORF">JCM15093_356</name>
</gene>
<dbReference type="Proteomes" id="UP000027601">
    <property type="component" value="Unassembled WGS sequence"/>
</dbReference>
<dbReference type="AlphaFoldDB" id="A0A069CYR6"/>
<evidence type="ECO:0000313" key="2">
    <source>
        <dbReference type="Proteomes" id="UP000027601"/>
    </source>
</evidence>
<sequence>MQKFYRNQIKPSSTENEYQKDCIKFVKNKQLDLENCFVFTFHYSYTKINM</sequence>
<comment type="caution">
    <text evidence="1">The sequence shown here is derived from an EMBL/GenBank/DDBJ whole genome shotgun (WGS) entry which is preliminary data.</text>
</comment>
<keyword evidence="2" id="KW-1185">Reference proteome</keyword>
<organism evidence="1 2">
    <name type="scientific">Bacteroides graminisolvens DSM 19988 = JCM 15093</name>
    <dbReference type="NCBI Taxonomy" id="1121097"/>
    <lineage>
        <taxon>Bacteria</taxon>
        <taxon>Pseudomonadati</taxon>
        <taxon>Bacteroidota</taxon>
        <taxon>Bacteroidia</taxon>
        <taxon>Bacteroidales</taxon>
        <taxon>Bacteroidaceae</taxon>
        <taxon>Bacteroides</taxon>
    </lineage>
</organism>